<dbReference type="Proteomes" id="UP000581769">
    <property type="component" value="Unassembled WGS sequence"/>
</dbReference>
<reference evidence="5 6" key="1">
    <citation type="submission" date="2020-08" db="EMBL/GenBank/DDBJ databases">
        <title>Sequencing the genomes of 1000 actinobacteria strains.</title>
        <authorList>
            <person name="Klenk H.-P."/>
        </authorList>
    </citation>
    <scope>NUCLEOTIDE SEQUENCE [LARGE SCALE GENOMIC DNA]</scope>
    <source>
        <strain evidence="5 6">DSM 45859</strain>
    </source>
</reference>
<keyword evidence="1" id="KW-0645">Protease</keyword>
<name>A0A840J151_9PSEU</name>
<dbReference type="PANTHER" id="PTHR43270:SF4">
    <property type="entry name" value="CARNOSINE DIPEPTIDASE 2, ISOFORM A"/>
    <property type="match status" value="1"/>
</dbReference>
<dbReference type="InterPro" id="IPR011650">
    <property type="entry name" value="Peptidase_M20_dimer"/>
</dbReference>
<dbReference type="Pfam" id="PF07687">
    <property type="entry name" value="M20_dimer"/>
    <property type="match status" value="1"/>
</dbReference>
<dbReference type="AlphaFoldDB" id="A0A840J151"/>
<evidence type="ECO:0000259" key="4">
    <source>
        <dbReference type="Pfam" id="PF07687"/>
    </source>
</evidence>
<dbReference type="GO" id="GO:0046872">
    <property type="term" value="F:metal ion binding"/>
    <property type="evidence" value="ECO:0007669"/>
    <property type="project" value="UniProtKB-KW"/>
</dbReference>
<evidence type="ECO:0000256" key="1">
    <source>
        <dbReference type="ARBA" id="ARBA00022670"/>
    </source>
</evidence>
<organism evidence="5 6">
    <name type="scientific">Amycolatopsis jiangsuensis</name>
    <dbReference type="NCBI Taxonomy" id="1181879"/>
    <lineage>
        <taxon>Bacteria</taxon>
        <taxon>Bacillati</taxon>
        <taxon>Actinomycetota</taxon>
        <taxon>Actinomycetes</taxon>
        <taxon>Pseudonocardiales</taxon>
        <taxon>Pseudonocardiaceae</taxon>
        <taxon>Amycolatopsis</taxon>
    </lineage>
</organism>
<accession>A0A840J151</accession>
<dbReference type="SUPFAM" id="SSF53187">
    <property type="entry name" value="Zn-dependent exopeptidases"/>
    <property type="match status" value="1"/>
</dbReference>
<keyword evidence="6" id="KW-1185">Reference proteome</keyword>
<dbReference type="GO" id="GO:0008233">
    <property type="term" value="F:peptidase activity"/>
    <property type="evidence" value="ECO:0007669"/>
    <property type="project" value="UniProtKB-KW"/>
</dbReference>
<evidence type="ECO:0000313" key="5">
    <source>
        <dbReference type="EMBL" id="MBB4687375.1"/>
    </source>
</evidence>
<evidence type="ECO:0000313" key="6">
    <source>
        <dbReference type="Proteomes" id="UP000581769"/>
    </source>
</evidence>
<dbReference type="GO" id="GO:0006508">
    <property type="term" value="P:proteolysis"/>
    <property type="evidence" value="ECO:0007669"/>
    <property type="project" value="UniProtKB-KW"/>
</dbReference>
<sequence>MAGVEQKSVRESVVSTWIDDATPSLSGLIAIPALSPAFDADWAASGHLAAAVEHVKTYLEGRNLPGAKIEIVRLEGRSPLLFVDVPATPGAHDKGTVLMYGHLDKQPPVGGWSEGLDPWTPVIREGRLYGRGSVDDGYSGYAASAAVEAVHAAGGEHARIALLLETGEESGSPDLPAYLEHLGDRLGEVSLVVCLDAGGMDYERLWLTTSLRGMVHLTVTVQLLATAQHSGLASGVVASTFRVLRQLLDRIEDSETGEIKLAELNVEVPASRLAEVEAVAEVAPEALRTAFPLVSGGKTVSEDALELLLNNYWRPTLSIIGGEGLPLPADAGNVLRQSTTLTLSFRLPPTAPADQALAAIKRALTTDVPYGASVTIAEGAQAENGWNAPEEAPWLTAALRRVNDEVFGRPHRAAGMGGSIPFMGLLGEKYPDAQFLVTGACGADSNIHVPDEWLNLDYAQQVTEAVAHLLDAHARR</sequence>
<dbReference type="InterPro" id="IPR051458">
    <property type="entry name" value="Cyt/Met_Dipeptidase"/>
</dbReference>
<gene>
    <name evidence="5" type="ORF">BJY18_004860</name>
</gene>
<dbReference type="PANTHER" id="PTHR43270">
    <property type="entry name" value="BETA-ALA-HIS DIPEPTIDASE"/>
    <property type="match status" value="1"/>
</dbReference>
<dbReference type="Pfam" id="PF01546">
    <property type="entry name" value="Peptidase_M20"/>
    <property type="match status" value="1"/>
</dbReference>
<dbReference type="InterPro" id="IPR002933">
    <property type="entry name" value="Peptidase_M20"/>
</dbReference>
<protein>
    <submittedName>
        <fullName evidence="5">Acetylornithine deacetylase/succinyl-diaminopimelate desuccinylase-like protein</fullName>
    </submittedName>
</protein>
<comment type="caution">
    <text evidence="5">The sequence shown here is derived from an EMBL/GenBank/DDBJ whole genome shotgun (WGS) entry which is preliminary data.</text>
</comment>
<keyword evidence="2" id="KW-0479">Metal-binding</keyword>
<proteinExistence type="predicted"/>
<dbReference type="Gene3D" id="3.30.70.360">
    <property type="match status" value="1"/>
</dbReference>
<evidence type="ECO:0000256" key="2">
    <source>
        <dbReference type="ARBA" id="ARBA00022723"/>
    </source>
</evidence>
<dbReference type="Gene3D" id="3.40.630.10">
    <property type="entry name" value="Zn peptidases"/>
    <property type="match status" value="1"/>
</dbReference>
<feature type="domain" description="Peptidase M20 dimerisation" evidence="4">
    <location>
        <begin position="211"/>
        <end position="367"/>
    </location>
</feature>
<keyword evidence="3" id="KW-0378">Hydrolase</keyword>
<dbReference type="EMBL" id="JACHMG010000001">
    <property type="protein sequence ID" value="MBB4687375.1"/>
    <property type="molecule type" value="Genomic_DNA"/>
</dbReference>
<evidence type="ECO:0000256" key="3">
    <source>
        <dbReference type="ARBA" id="ARBA00022801"/>
    </source>
</evidence>